<name>A0A3B1CHC9_9ZZZZ</name>
<sequence length="204" mass="23063">MFHIYDYAIGFIAGWGAHPVDMLQWWADNAGLKETIPAHYKGSGEIGIGGLFNTLTNWDVTCTYDNGLEMRFMDDQTAERLKPHPGVEPVHGTLFVGTKGWVKVNRGGWKVSDEKLYRLGKNPGSKRLDVSTNQRYNFIDSVISRKQPVDNLHSAVRSDIICHLSDICIREGKPITWDAEKETIVGNPEAAKRMHRPMRAPWTL</sequence>
<evidence type="ECO:0000313" key="2">
    <source>
        <dbReference type="EMBL" id="VAX22060.1"/>
    </source>
</evidence>
<organism evidence="2">
    <name type="scientific">hydrothermal vent metagenome</name>
    <dbReference type="NCBI Taxonomy" id="652676"/>
    <lineage>
        <taxon>unclassified sequences</taxon>
        <taxon>metagenomes</taxon>
        <taxon>ecological metagenomes</taxon>
    </lineage>
</organism>
<protein>
    <recommendedName>
        <fullName evidence="1">Gfo/Idh/MocA-like oxidoreductase bacterial type C-terminal domain-containing protein</fullName>
    </recommendedName>
</protein>
<proteinExistence type="predicted"/>
<dbReference type="Pfam" id="PF19051">
    <property type="entry name" value="GFO_IDH_MocA_C2"/>
    <property type="match status" value="1"/>
</dbReference>
<dbReference type="EMBL" id="UOGD01000212">
    <property type="protein sequence ID" value="VAX22060.1"/>
    <property type="molecule type" value="Genomic_DNA"/>
</dbReference>
<accession>A0A3B1CHC9</accession>
<dbReference type="Gene3D" id="3.30.360.10">
    <property type="entry name" value="Dihydrodipicolinate Reductase, domain 2"/>
    <property type="match status" value="1"/>
</dbReference>
<gene>
    <name evidence="2" type="ORF">MNBD_IGNAVI01-1930</name>
</gene>
<dbReference type="InterPro" id="IPR043906">
    <property type="entry name" value="Gfo/Idh/MocA_OxRdtase_bact_C"/>
</dbReference>
<evidence type="ECO:0000259" key="1">
    <source>
        <dbReference type="Pfam" id="PF19051"/>
    </source>
</evidence>
<reference evidence="2" key="1">
    <citation type="submission" date="2018-06" db="EMBL/GenBank/DDBJ databases">
        <authorList>
            <person name="Zhirakovskaya E."/>
        </authorList>
    </citation>
    <scope>NUCLEOTIDE SEQUENCE</scope>
</reference>
<dbReference type="AlphaFoldDB" id="A0A3B1CHC9"/>
<feature type="domain" description="Gfo/Idh/MocA-like oxidoreductase bacterial type C-terminal" evidence="1">
    <location>
        <begin position="132"/>
        <end position="203"/>
    </location>
</feature>